<organism evidence="2 3">
    <name type="scientific">Chelatococcus albus</name>
    <dbReference type="NCBI Taxonomy" id="3047466"/>
    <lineage>
        <taxon>Bacteria</taxon>
        <taxon>Pseudomonadati</taxon>
        <taxon>Pseudomonadota</taxon>
        <taxon>Alphaproteobacteria</taxon>
        <taxon>Hyphomicrobiales</taxon>
        <taxon>Chelatococcaceae</taxon>
        <taxon>Chelatococcus</taxon>
    </lineage>
</organism>
<accession>A0ABT7ACU4</accession>
<evidence type="ECO:0000313" key="2">
    <source>
        <dbReference type="EMBL" id="MDJ1157206.1"/>
    </source>
</evidence>
<dbReference type="RefSeq" id="WP_283739174.1">
    <property type="nucleotide sequence ID" value="NZ_JASJEV010000001.1"/>
</dbReference>
<evidence type="ECO:0000256" key="1">
    <source>
        <dbReference type="SAM" id="SignalP"/>
    </source>
</evidence>
<feature type="signal peptide" evidence="1">
    <location>
        <begin position="1"/>
        <end position="23"/>
    </location>
</feature>
<dbReference type="Pfam" id="PF08904">
    <property type="entry name" value="EipB_like"/>
    <property type="match status" value="1"/>
</dbReference>
<feature type="chain" id="PRO_5046272485" evidence="1">
    <location>
        <begin position="24"/>
        <end position="276"/>
    </location>
</feature>
<proteinExistence type="predicted"/>
<gene>
    <name evidence="2" type="ORF">QNA08_02995</name>
</gene>
<dbReference type="InterPro" id="IPR015000">
    <property type="entry name" value="EipB-like"/>
</dbReference>
<dbReference type="EMBL" id="JASJEV010000001">
    <property type="protein sequence ID" value="MDJ1157206.1"/>
    <property type="molecule type" value="Genomic_DNA"/>
</dbReference>
<evidence type="ECO:0000313" key="3">
    <source>
        <dbReference type="Proteomes" id="UP001321492"/>
    </source>
</evidence>
<sequence>MKTTIAGGFALFAASLAAGAAAAATPVKLAPHRAVYDLTLLSSSGSRGVDSAKGRIAFDFTGDACEGYALSFRQVTVLQSGEIGERVSDLRTTSFEDGSGSSYKFKSESRFGTGATKQIDGEADRRSDGTVGVRLAKPKRDRLSVASDVLFPTAHMRKLIEAARAGETLLTARVYDGSDDGRKVFDTLAVIGRRIEGKTDLLEQVARKSDLDKLARWPVKISYFTPGEGERTPLYVMSFELFDNGISRDLTLDYGDFTLKGEMKQLDVLPASSCKR</sequence>
<name>A0ABT7ACU4_9HYPH</name>
<keyword evidence="3" id="KW-1185">Reference proteome</keyword>
<comment type="caution">
    <text evidence="2">The sequence shown here is derived from an EMBL/GenBank/DDBJ whole genome shotgun (WGS) entry which is preliminary data.</text>
</comment>
<protein>
    <submittedName>
        <fullName evidence="2">Cell envelope integrity EipB family protein</fullName>
    </submittedName>
</protein>
<reference evidence="2 3" key="1">
    <citation type="submission" date="2023-05" db="EMBL/GenBank/DDBJ databases">
        <title>Chelatococcus sp. nov., a moderately thermophilic bacterium isolated from hot spring microbial mat.</title>
        <authorList>
            <person name="Hu C.-J."/>
            <person name="Li W.-J."/>
        </authorList>
    </citation>
    <scope>NUCLEOTIDE SEQUENCE [LARGE SCALE GENOMIC DNA]</scope>
    <source>
        <strain evidence="2 3">SYSU G07232</strain>
    </source>
</reference>
<keyword evidence="1" id="KW-0732">Signal</keyword>
<dbReference type="Proteomes" id="UP001321492">
    <property type="component" value="Unassembled WGS sequence"/>
</dbReference>